<dbReference type="PANTHER" id="PTHR46206:SF2">
    <property type="entry name" value="CYTOCHROME P450 MONOOXYGENASE AUSG-RELATED"/>
    <property type="match status" value="1"/>
</dbReference>
<reference evidence="11" key="1">
    <citation type="submission" date="2021-07" db="EMBL/GenBank/DDBJ databases">
        <authorList>
            <person name="Branca A.L. A."/>
        </authorList>
    </citation>
    <scope>NUCLEOTIDE SEQUENCE</scope>
</reference>
<evidence type="ECO:0000256" key="2">
    <source>
        <dbReference type="ARBA" id="ARBA00010617"/>
    </source>
</evidence>
<dbReference type="Gene3D" id="1.10.630.10">
    <property type="entry name" value="Cytochrome P450"/>
    <property type="match status" value="1"/>
</dbReference>
<dbReference type="PRINTS" id="PR00465">
    <property type="entry name" value="EP450IV"/>
</dbReference>
<organism evidence="11 12">
    <name type="scientific">Penicillium salamii</name>
    <dbReference type="NCBI Taxonomy" id="1612424"/>
    <lineage>
        <taxon>Eukaryota</taxon>
        <taxon>Fungi</taxon>
        <taxon>Dikarya</taxon>
        <taxon>Ascomycota</taxon>
        <taxon>Pezizomycotina</taxon>
        <taxon>Eurotiomycetes</taxon>
        <taxon>Eurotiomycetidae</taxon>
        <taxon>Eurotiales</taxon>
        <taxon>Aspergillaceae</taxon>
        <taxon>Penicillium</taxon>
    </lineage>
</organism>
<accession>A0A9W4JAX9</accession>
<evidence type="ECO:0000256" key="5">
    <source>
        <dbReference type="ARBA" id="ARBA00023002"/>
    </source>
</evidence>
<keyword evidence="4 8" id="KW-0479">Metal-binding</keyword>
<evidence type="ECO:0000256" key="8">
    <source>
        <dbReference type="PIRSR" id="PIRSR602403-1"/>
    </source>
</evidence>
<feature type="binding site" description="axial binding residue" evidence="8">
    <location>
        <position position="455"/>
    </location>
    <ligand>
        <name>heme</name>
        <dbReference type="ChEBI" id="CHEBI:30413"/>
    </ligand>
    <ligandPart>
        <name>Fe</name>
        <dbReference type="ChEBI" id="CHEBI:18248"/>
    </ligandPart>
</feature>
<name>A0A9W4JAX9_9EURO</name>
<evidence type="ECO:0000256" key="6">
    <source>
        <dbReference type="ARBA" id="ARBA00023004"/>
    </source>
</evidence>
<protein>
    <recommendedName>
        <fullName evidence="13">Cytochrome P450</fullName>
    </recommendedName>
</protein>
<dbReference type="GO" id="GO:0004497">
    <property type="term" value="F:monooxygenase activity"/>
    <property type="evidence" value="ECO:0007669"/>
    <property type="project" value="UniProtKB-KW"/>
</dbReference>
<dbReference type="InterPro" id="IPR017972">
    <property type="entry name" value="Cyt_P450_CS"/>
</dbReference>
<feature type="transmembrane region" description="Helical" evidence="10">
    <location>
        <begin position="12"/>
        <end position="30"/>
    </location>
</feature>
<evidence type="ECO:0000256" key="7">
    <source>
        <dbReference type="ARBA" id="ARBA00023033"/>
    </source>
</evidence>
<dbReference type="OrthoDB" id="103819at2759"/>
<evidence type="ECO:0000313" key="11">
    <source>
        <dbReference type="EMBL" id="CAG8382677.1"/>
    </source>
</evidence>
<dbReference type="PROSITE" id="PS00086">
    <property type="entry name" value="CYTOCHROME_P450"/>
    <property type="match status" value="1"/>
</dbReference>
<evidence type="ECO:0008006" key="13">
    <source>
        <dbReference type="Google" id="ProtNLM"/>
    </source>
</evidence>
<dbReference type="InterPro" id="IPR001128">
    <property type="entry name" value="Cyt_P450"/>
</dbReference>
<sequence length="519" mass="58402">MAVLAELLNSPYVVQGASVALLVVLVTFIWDDIVDEIPHRRIPLVGRTWGDITNKKARSRFVQSSRALIAEGFAKGVSVFQIMGSTQPMIVMHPKYIDEIKNHPDLSFTDAIKRNFFDDRISGFEPFHGGSSMKVTVDVVRTKLTQALGSLTITLSTKTSSTLGEALPPTDEWTPYNFAHKAPYMIAHLSSLIFMGETVSRNAEWIDVSVNYAIDAFVAMRELRNWPSVLRPVVHWFLPCTRKLRSHLSKAKSIINNESKKRSLIREGKLPKDPSHKPDALDWLHDTAEAQQNPEFNQDRAQVGLALAAIHTTSNLLTNIMYDLAAYPEYIQPLRDEICAVAAADGVLNKASLLKFKLMDSIMKESQRTHPVSLVSLNRLVQRKIVLSDGTVLPKGANVAVSTRPLEDDDVYPNAATYDGYRFLKKRQEPGNEHKHQFVTTTTEHFVFGHGVHACPGRFFAAMETKILLLHLVMKYDFKLQSEGRPENFENGFESITDPTIELLFRSRQPEVDLSFFGQ</sequence>
<dbReference type="InterPro" id="IPR002403">
    <property type="entry name" value="Cyt_P450_E_grp-IV"/>
</dbReference>
<keyword evidence="10" id="KW-0472">Membrane</keyword>
<keyword evidence="10" id="KW-1133">Transmembrane helix</keyword>
<gene>
    <name evidence="11" type="ORF">PSALAMII_LOCUS5879</name>
</gene>
<dbReference type="PANTHER" id="PTHR46206">
    <property type="entry name" value="CYTOCHROME P450"/>
    <property type="match status" value="1"/>
</dbReference>
<evidence type="ECO:0000256" key="1">
    <source>
        <dbReference type="ARBA" id="ARBA00001971"/>
    </source>
</evidence>
<dbReference type="SUPFAM" id="SSF48264">
    <property type="entry name" value="Cytochrome P450"/>
    <property type="match status" value="1"/>
</dbReference>
<dbReference type="GO" id="GO:0020037">
    <property type="term" value="F:heme binding"/>
    <property type="evidence" value="ECO:0007669"/>
    <property type="project" value="InterPro"/>
</dbReference>
<dbReference type="GO" id="GO:0043386">
    <property type="term" value="P:mycotoxin biosynthetic process"/>
    <property type="evidence" value="ECO:0007669"/>
    <property type="project" value="UniProtKB-ARBA"/>
</dbReference>
<evidence type="ECO:0000256" key="3">
    <source>
        <dbReference type="ARBA" id="ARBA00022617"/>
    </source>
</evidence>
<keyword evidence="6 8" id="KW-0408">Iron</keyword>
<evidence type="ECO:0000256" key="10">
    <source>
        <dbReference type="SAM" id="Phobius"/>
    </source>
</evidence>
<evidence type="ECO:0000256" key="4">
    <source>
        <dbReference type="ARBA" id="ARBA00022723"/>
    </source>
</evidence>
<keyword evidence="10" id="KW-0812">Transmembrane</keyword>
<comment type="cofactor">
    <cofactor evidence="1 8">
        <name>heme</name>
        <dbReference type="ChEBI" id="CHEBI:30413"/>
    </cofactor>
</comment>
<dbReference type="CDD" id="cd11041">
    <property type="entry name" value="CYP503A1-like"/>
    <property type="match status" value="1"/>
</dbReference>
<dbReference type="GO" id="GO:0005506">
    <property type="term" value="F:iron ion binding"/>
    <property type="evidence" value="ECO:0007669"/>
    <property type="project" value="InterPro"/>
</dbReference>
<dbReference type="EMBL" id="CAJVPD010000238">
    <property type="protein sequence ID" value="CAG8382677.1"/>
    <property type="molecule type" value="Genomic_DNA"/>
</dbReference>
<dbReference type="Pfam" id="PF00067">
    <property type="entry name" value="p450"/>
    <property type="match status" value="1"/>
</dbReference>
<evidence type="ECO:0000256" key="9">
    <source>
        <dbReference type="RuleBase" id="RU000461"/>
    </source>
</evidence>
<keyword evidence="3 8" id="KW-0349">Heme</keyword>
<keyword evidence="5 9" id="KW-0560">Oxidoreductase</keyword>
<dbReference type="InterPro" id="IPR036396">
    <property type="entry name" value="Cyt_P450_sf"/>
</dbReference>
<comment type="similarity">
    <text evidence="2 9">Belongs to the cytochrome P450 family.</text>
</comment>
<comment type="caution">
    <text evidence="11">The sequence shown here is derived from an EMBL/GenBank/DDBJ whole genome shotgun (WGS) entry which is preliminary data.</text>
</comment>
<keyword evidence="7 9" id="KW-0503">Monooxygenase</keyword>
<dbReference type="Proteomes" id="UP001152592">
    <property type="component" value="Unassembled WGS sequence"/>
</dbReference>
<dbReference type="AlphaFoldDB" id="A0A9W4JAX9"/>
<dbReference type="GO" id="GO:0016705">
    <property type="term" value="F:oxidoreductase activity, acting on paired donors, with incorporation or reduction of molecular oxygen"/>
    <property type="evidence" value="ECO:0007669"/>
    <property type="project" value="InterPro"/>
</dbReference>
<evidence type="ECO:0000313" key="12">
    <source>
        <dbReference type="Proteomes" id="UP001152592"/>
    </source>
</evidence>
<proteinExistence type="inferred from homology"/>